<dbReference type="AlphaFoldDB" id="A0A1E7LSA1"/>
<keyword evidence="2" id="KW-1185">Reference proteome</keyword>
<reference evidence="1 2" key="1">
    <citation type="journal article" date="2016" name="Front. Microbiol.">
        <title>Comparative Genomics Analysis of Streptomyces Species Reveals Their Adaptation to the Marine Environment and Their Diversity at the Genomic Level.</title>
        <authorList>
            <person name="Tian X."/>
            <person name="Zhang Z."/>
            <person name="Yang T."/>
            <person name="Chen M."/>
            <person name="Li J."/>
            <person name="Chen F."/>
            <person name="Yang J."/>
            <person name="Li W."/>
            <person name="Zhang B."/>
            <person name="Zhang Z."/>
            <person name="Wu J."/>
            <person name="Zhang C."/>
            <person name="Long L."/>
            <person name="Xiao J."/>
        </authorList>
    </citation>
    <scope>NUCLEOTIDE SEQUENCE [LARGE SCALE GENOMIC DNA]</scope>
    <source>
        <strain evidence="1 2">SCSIO M10372</strain>
    </source>
</reference>
<protein>
    <submittedName>
        <fullName evidence="1">Uncharacterized protein</fullName>
    </submittedName>
</protein>
<name>A0A1E7LSA1_9ACTN</name>
<dbReference type="EMBL" id="LJGZ01000088">
    <property type="protein sequence ID" value="OEV19079.1"/>
    <property type="molecule type" value="Genomic_DNA"/>
</dbReference>
<sequence>MANRCDGSARLRGWDVPRFVVRCVALMVVLLSLIPVCADSAGEAFPSSGGMASAAAHVPQQGWGGGSVAGHLCPATGHVQCRRGESVAASVPSPQVADRERRVAVDTTWVPLAPVLCQVADPCKRARSIEELQVQRT</sequence>
<organism evidence="1 2">
    <name type="scientific">Streptomyces nanshensis</name>
    <dbReference type="NCBI Taxonomy" id="518642"/>
    <lineage>
        <taxon>Bacteria</taxon>
        <taxon>Bacillati</taxon>
        <taxon>Actinomycetota</taxon>
        <taxon>Actinomycetes</taxon>
        <taxon>Kitasatosporales</taxon>
        <taxon>Streptomycetaceae</taxon>
        <taxon>Streptomyces</taxon>
    </lineage>
</organism>
<evidence type="ECO:0000313" key="2">
    <source>
        <dbReference type="Proteomes" id="UP000175971"/>
    </source>
</evidence>
<proteinExistence type="predicted"/>
<gene>
    <name evidence="1" type="ORF">AN221_19340</name>
</gene>
<accession>A0A1E7LSA1</accession>
<dbReference type="Proteomes" id="UP000175971">
    <property type="component" value="Unassembled WGS sequence"/>
</dbReference>
<comment type="caution">
    <text evidence="1">The sequence shown here is derived from an EMBL/GenBank/DDBJ whole genome shotgun (WGS) entry which is preliminary data.</text>
</comment>
<evidence type="ECO:0000313" key="1">
    <source>
        <dbReference type="EMBL" id="OEV19079.1"/>
    </source>
</evidence>